<feature type="non-terminal residue" evidence="1">
    <location>
        <position position="1"/>
    </location>
</feature>
<reference evidence="1" key="2">
    <citation type="journal article" date="2014" name="BMC Genomics">
        <title>A genomic perspective to assessing quality of mass-reared SIT flies used in Mediterranean fruit fly (Ceratitis capitata) eradication in California.</title>
        <authorList>
            <person name="Calla B."/>
            <person name="Hall B."/>
            <person name="Hou S."/>
            <person name="Geib S.M."/>
        </authorList>
    </citation>
    <scope>NUCLEOTIDE SEQUENCE</scope>
</reference>
<name>W8CDS9_CERCA</name>
<evidence type="ECO:0000313" key="1">
    <source>
        <dbReference type="EMBL" id="JAC05140.1"/>
    </source>
</evidence>
<accession>W8CDS9</accession>
<dbReference type="OrthoDB" id="7833680at2759"/>
<organism evidence="1">
    <name type="scientific">Ceratitis capitata</name>
    <name type="common">Mediterranean fruit fly</name>
    <name type="synonym">Tephritis capitata</name>
    <dbReference type="NCBI Taxonomy" id="7213"/>
    <lineage>
        <taxon>Eukaryota</taxon>
        <taxon>Metazoa</taxon>
        <taxon>Ecdysozoa</taxon>
        <taxon>Arthropoda</taxon>
        <taxon>Hexapoda</taxon>
        <taxon>Insecta</taxon>
        <taxon>Pterygota</taxon>
        <taxon>Neoptera</taxon>
        <taxon>Endopterygota</taxon>
        <taxon>Diptera</taxon>
        <taxon>Brachycera</taxon>
        <taxon>Muscomorpha</taxon>
        <taxon>Tephritoidea</taxon>
        <taxon>Tephritidae</taxon>
        <taxon>Ceratitis</taxon>
        <taxon>Ceratitis</taxon>
    </lineage>
</organism>
<protein>
    <submittedName>
        <fullName evidence="1">Uncharacterized protein</fullName>
    </submittedName>
</protein>
<dbReference type="EMBL" id="GAMC01001416">
    <property type="protein sequence ID" value="JAC05140.1"/>
    <property type="molecule type" value="mRNA"/>
</dbReference>
<dbReference type="AlphaFoldDB" id="W8CDS9"/>
<sequence>FEPVDRVDVHYSFNKYIHRKYNMAKFYLVALLCAAACAQLSSAANIADAIDADLRVNIEGYNKILATVDEAHKANLEKLIAQTEAALKETDHKEKTKILDGLNGAFPDEFNQYLNRKLQELNIDGEVQQSLDFYKALLENAESNEFKADIEKAIATLTTISQETVAAKKVESYLQFTQDHRASFQEFLKKQTLPQIEKSLNGAIKFFDGLLAEADIKHKDEIVALKAQAEGGLAAASLEDKQKIYYEITNPENKELYNYLKEKYIEKQ</sequence>
<proteinExistence type="evidence at transcript level"/>
<reference evidence="1" key="1">
    <citation type="submission" date="2013-07" db="EMBL/GenBank/DDBJ databases">
        <authorList>
            <person name="Geib S."/>
        </authorList>
    </citation>
    <scope>NUCLEOTIDE SEQUENCE</scope>
</reference>